<reference evidence="1 2" key="2">
    <citation type="journal article" date="2016" name="Genome Announc.">
        <title>Genome Sequence of a Gram-Positive Diazotroph, Paenibacillus durus Type Strain ATCC 35681.</title>
        <authorList>
            <person name="Halim M.A."/>
            <person name="Rahman A.Y."/>
            <person name="Sim K.S."/>
            <person name="Yam H.C."/>
            <person name="Rahim A.A."/>
            <person name="Ghazali A.H."/>
            <person name="Najimudin N."/>
        </authorList>
    </citation>
    <scope>NUCLEOTIDE SEQUENCE [LARGE SCALE GENOMIC DNA]</scope>
    <source>
        <strain evidence="1 2">ATCC 35681</strain>
    </source>
</reference>
<sequence length="60" mass="7422">MKLFFNIIYKIKKIIFKIRIRQNLMRCKSRFFEKTNDRFPAVHRQTVVISFALNYGLMFF</sequence>
<reference evidence="1 2" key="1">
    <citation type="submission" date="2015-03" db="EMBL/GenBank/DDBJ databases">
        <authorList>
            <person name="Abdul Halim M."/>
        </authorList>
    </citation>
    <scope>NUCLEOTIDE SEQUENCE [LARGE SCALE GENOMIC DNA]</scope>
    <source>
        <strain evidence="1 2">ATCC 35681</strain>
    </source>
</reference>
<dbReference type="AlphaFoldDB" id="A0A0F7CJ87"/>
<dbReference type="HOGENOM" id="CLU_2937227_0_0_9"/>
<name>A0A0F7CJ87_PAEDU</name>
<accession>A0A0F7CJ87</accession>
<organism evidence="1 2">
    <name type="scientific">Paenibacillus durus ATCC 35681</name>
    <dbReference type="NCBI Taxonomy" id="1333534"/>
    <lineage>
        <taxon>Bacteria</taxon>
        <taxon>Bacillati</taxon>
        <taxon>Bacillota</taxon>
        <taxon>Bacilli</taxon>
        <taxon>Bacillales</taxon>
        <taxon>Paenibacillaceae</taxon>
        <taxon>Paenibacillus</taxon>
    </lineage>
</organism>
<evidence type="ECO:0000313" key="2">
    <source>
        <dbReference type="Proteomes" id="UP000034189"/>
    </source>
</evidence>
<protein>
    <submittedName>
        <fullName evidence="1">Uncharacterized protein</fullName>
    </submittedName>
</protein>
<evidence type="ECO:0000313" key="1">
    <source>
        <dbReference type="EMBL" id="AKG35956.1"/>
    </source>
</evidence>
<dbReference type="Proteomes" id="UP000034189">
    <property type="component" value="Chromosome"/>
</dbReference>
<dbReference type="EMBL" id="CP011114">
    <property type="protein sequence ID" value="AKG35956.1"/>
    <property type="molecule type" value="Genomic_DNA"/>
</dbReference>
<gene>
    <name evidence="1" type="ORF">VK70_16450</name>
</gene>
<proteinExistence type="predicted"/>